<dbReference type="Proteomes" id="UP001174934">
    <property type="component" value="Unassembled WGS sequence"/>
</dbReference>
<keyword evidence="2" id="KW-0812">Transmembrane</keyword>
<dbReference type="PANTHER" id="PTHR37535:SF3">
    <property type="entry name" value="FLUG DOMAIN-CONTAINING PROTEIN"/>
    <property type="match status" value="1"/>
</dbReference>
<dbReference type="AlphaFoldDB" id="A0AA39W421"/>
<evidence type="ECO:0000256" key="2">
    <source>
        <dbReference type="SAM" id="Phobius"/>
    </source>
</evidence>
<feature type="transmembrane region" description="Helical" evidence="2">
    <location>
        <begin position="280"/>
        <end position="301"/>
    </location>
</feature>
<keyword evidence="2" id="KW-0472">Membrane</keyword>
<feature type="transmembrane region" description="Helical" evidence="2">
    <location>
        <begin position="204"/>
        <end position="227"/>
    </location>
</feature>
<dbReference type="EMBL" id="JAULSR010000010">
    <property type="protein sequence ID" value="KAK0610404.1"/>
    <property type="molecule type" value="Genomic_DNA"/>
</dbReference>
<evidence type="ECO:0000256" key="1">
    <source>
        <dbReference type="SAM" id="MobiDB-lite"/>
    </source>
</evidence>
<reference evidence="3" key="1">
    <citation type="submission" date="2023-06" db="EMBL/GenBank/DDBJ databases">
        <title>Genome-scale phylogeny and comparative genomics of the fungal order Sordariales.</title>
        <authorList>
            <consortium name="Lawrence Berkeley National Laboratory"/>
            <person name="Hensen N."/>
            <person name="Bonometti L."/>
            <person name="Westerberg I."/>
            <person name="Brannstrom I.O."/>
            <person name="Guillou S."/>
            <person name="Cros-Aarteil S."/>
            <person name="Calhoun S."/>
            <person name="Haridas S."/>
            <person name="Kuo A."/>
            <person name="Mondo S."/>
            <person name="Pangilinan J."/>
            <person name="Riley R."/>
            <person name="LaButti K."/>
            <person name="Andreopoulos B."/>
            <person name="Lipzen A."/>
            <person name="Chen C."/>
            <person name="Yanf M."/>
            <person name="Daum C."/>
            <person name="Ng V."/>
            <person name="Clum A."/>
            <person name="Steindorff A."/>
            <person name="Ohm R."/>
            <person name="Martin F."/>
            <person name="Silar P."/>
            <person name="Natvig D."/>
            <person name="Lalanne C."/>
            <person name="Gautier V."/>
            <person name="Ament-velasquez S.L."/>
            <person name="Kruys A."/>
            <person name="Hutchinson M.I."/>
            <person name="Powell A.J."/>
            <person name="Barry K."/>
            <person name="Miller A.N."/>
            <person name="Grigoriev I.V."/>
            <person name="Debuchy R."/>
            <person name="Gladieux P."/>
            <person name="Thoren M.H."/>
            <person name="Johannesson H."/>
        </authorList>
    </citation>
    <scope>NUCLEOTIDE SEQUENCE</scope>
    <source>
        <strain evidence="3">SMH3391-2</strain>
    </source>
</reference>
<gene>
    <name evidence="3" type="ORF">B0T17DRAFT_658205</name>
</gene>
<comment type="caution">
    <text evidence="3">The sequence shown here is derived from an EMBL/GenBank/DDBJ whole genome shotgun (WGS) entry which is preliminary data.</text>
</comment>
<feature type="region of interest" description="Disordered" evidence="1">
    <location>
        <begin position="1"/>
        <end position="26"/>
    </location>
</feature>
<protein>
    <submittedName>
        <fullName evidence="3">Uncharacterized protein</fullName>
    </submittedName>
</protein>
<keyword evidence="4" id="KW-1185">Reference proteome</keyword>
<evidence type="ECO:0000313" key="4">
    <source>
        <dbReference type="Proteomes" id="UP001174934"/>
    </source>
</evidence>
<organism evidence="3 4">
    <name type="scientific">Bombardia bombarda</name>
    <dbReference type="NCBI Taxonomy" id="252184"/>
    <lineage>
        <taxon>Eukaryota</taxon>
        <taxon>Fungi</taxon>
        <taxon>Dikarya</taxon>
        <taxon>Ascomycota</taxon>
        <taxon>Pezizomycotina</taxon>
        <taxon>Sordariomycetes</taxon>
        <taxon>Sordariomycetidae</taxon>
        <taxon>Sordariales</taxon>
        <taxon>Lasiosphaeriaceae</taxon>
        <taxon>Bombardia</taxon>
    </lineage>
</organism>
<name>A0AA39W421_9PEZI</name>
<sequence length="799" mass="89769">MAIKTADASQAKAPRPSFFSRPGATTKEHAAEVFRHHAPAVDEDGNTQCLKKARIAESTETQRDRAPEIWNDYMRNHHPVWVDLCRGHANAIQYCKSFLQLYVENSTQTRLVLGDLEESLIAAADAEILLAKRQNLENYWMVLKRPKDYPGSTDEGPVAQISHWIFHEGAEEMGLRTTPDYQKVEFTVTDIGLILKTLWICADLITFLFPLQRLVFHALVLLFSFGFRQGMIIGMKYLDVAMGVVREEDGRRRLVATFTIWRNKLWRNALEHKKGEKFQFTLTLLPYSLFCLAHLIGAIGIHRKAIKAGYQSVHDLLHKPIFEDNINYIPLEWHDDLAEQEILPMSYSTFLRILRRCLPVAGFVTAARVYAFRIGALATERIRDNLASGRFGYFAGVSNDRVFKVMRDLSKQADPDAPIEATPEEKRSIEGRRDITKRMKDLELAKATGDKKSISKAKAALDQRRRSLYVLLVADARAKYFAEANRLRTNGLTTTHLRKRTQPTRRRREHSLLDIGGLMRLWTGQACFGNREETSEGLLFDDCAEERSEQAMVWLCCRDDVTPPTISNAAAWSRHIEQAHGKIHALMVPLAVLEGIGLLVPKPQARQPKRAVTKRKREAMEPPIPGVHVFDLSEVALQQVPYDHRDEVSATPLEPESPCLLSRSDWVGDGSETKDSDTGSLGSDNGDSCDGCSLALSVDTINTPLDSPFSFSPETFPADPAPPASAYDPAFWDFERFSLDDTLLAGTVDGVCWGSEPCYGADDAGWEFLPGAEKAAQEQECAIAGDGEEWADFDNWLCD</sequence>
<keyword evidence="2" id="KW-1133">Transmembrane helix</keyword>
<dbReference type="PANTHER" id="PTHR37535">
    <property type="entry name" value="FLUG DOMAIN PROTEIN"/>
    <property type="match status" value="1"/>
</dbReference>
<feature type="region of interest" description="Disordered" evidence="1">
    <location>
        <begin position="646"/>
        <end position="685"/>
    </location>
</feature>
<proteinExistence type="predicted"/>
<accession>A0AA39W421</accession>
<evidence type="ECO:0000313" key="3">
    <source>
        <dbReference type="EMBL" id="KAK0610404.1"/>
    </source>
</evidence>